<sequence>MRFSKTLIPACAAIACSGATAAPNQQAVYSAVDPVYSILKKPLQAIATSLCSSYLGYPRSTSVTVTAAAATVTVTSNLPPPTVTLQATQNAESGDHVYLALPSLPSGMFVD</sequence>
<keyword evidence="3" id="KW-1185">Reference proteome</keyword>
<dbReference type="EMBL" id="JASWJB010000096">
    <property type="protein sequence ID" value="KAK2598885.1"/>
    <property type="molecule type" value="Genomic_DNA"/>
</dbReference>
<dbReference type="AlphaFoldDB" id="A0AAJ0CRI6"/>
<dbReference type="Proteomes" id="UP001251528">
    <property type="component" value="Unassembled WGS sequence"/>
</dbReference>
<organism evidence="2 3">
    <name type="scientific">Conoideocrella luteorostrata</name>
    <dbReference type="NCBI Taxonomy" id="1105319"/>
    <lineage>
        <taxon>Eukaryota</taxon>
        <taxon>Fungi</taxon>
        <taxon>Dikarya</taxon>
        <taxon>Ascomycota</taxon>
        <taxon>Pezizomycotina</taxon>
        <taxon>Sordariomycetes</taxon>
        <taxon>Hypocreomycetidae</taxon>
        <taxon>Hypocreales</taxon>
        <taxon>Clavicipitaceae</taxon>
        <taxon>Conoideocrella</taxon>
    </lineage>
</organism>
<dbReference type="PROSITE" id="PS51257">
    <property type="entry name" value="PROKAR_LIPOPROTEIN"/>
    <property type="match status" value="1"/>
</dbReference>
<protein>
    <submittedName>
        <fullName evidence="2">Uncharacterized protein</fullName>
    </submittedName>
</protein>
<evidence type="ECO:0000256" key="1">
    <source>
        <dbReference type="SAM" id="SignalP"/>
    </source>
</evidence>
<comment type="caution">
    <text evidence="2">The sequence shown here is derived from an EMBL/GenBank/DDBJ whole genome shotgun (WGS) entry which is preliminary data.</text>
</comment>
<gene>
    <name evidence="2" type="ORF">QQS21_005627</name>
</gene>
<reference evidence="2" key="1">
    <citation type="submission" date="2023-06" db="EMBL/GenBank/DDBJ databases">
        <title>Conoideocrella luteorostrata (Hypocreales: Clavicipitaceae), a potential biocontrol fungus for elongate hemlock scale in United States Christmas tree production areas.</title>
        <authorList>
            <person name="Barrett H."/>
            <person name="Lovett B."/>
            <person name="Macias A.M."/>
            <person name="Stajich J.E."/>
            <person name="Kasson M.T."/>
        </authorList>
    </citation>
    <scope>NUCLEOTIDE SEQUENCE</scope>
    <source>
        <strain evidence="2">ARSEF 14590</strain>
    </source>
</reference>
<feature type="signal peptide" evidence="1">
    <location>
        <begin position="1"/>
        <end position="21"/>
    </location>
</feature>
<keyword evidence="1" id="KW-0732">Signal</keyword>
<accession>A0AAJ0CRI6</accession>
<name>A0AAJ0CRI6_9HYPO</name>
<feature type="chain" id="PRO_5042592599" evidence="1">
    <location>
        <begin position="22"/>
        <end position="111"/>
    </location>
</feature>
<proteinExistence type="predicted"/>
<evidence type="ECO:0000313" key="2">
    <source>
        <dbReference type="EMBL" id="KAK2598885.1"/>
    </source>
</evidence>
<evidence type="ECO:0000313" key="3">
    <source>
        <dbReference type="Proteomes" id="UP001251528"/>
    </source>
</evidence>